<dbReference type="Proteomes" id="UP001648503">
    <property type="component" value="Unassembled WGS sequence"/>
</dbReference>
<feature type="compositionally biased region" description="Low complexity" evidence="1">
    <location>
        <begin position="3018"/>
        <end position="3029"/>
    </location>
</feature>
<evidence type="ECO:0000259" key="4">
    <source>
        <dbReference type="Pfam" id="PF25038"/>
    </source>
</evidence>
<name>A0ABQ8FGJ6_9FUNG</name>
<comment type="caution">
    <text evidence="5">The sequence shown here is derived from an EMBL/GenBank/DDBJ whole genome shotgun (WGS) entry which is preliminary data.</text>
</comment>
<evidence type="ECO:0000313" key="6">
    <source>
        <dbReference type="Proteomes" id="UP001648503"/>
    </source>
</evidence>
<sequence>MASSYDIPLPFGDFDPTSPIVRIWTFVVYTLLVVMVTLFFLFYLGRTITKPVAWLIGLFTWRRFSFWFDLGSVSFAPLRGRIHFRDLRIYTKDASVMILQGRITFRYWKLYTPSTQTSEESSGDDSMAASTHIKLQFDGLECFVYNRSSAYDMVENLLLGKIKDTVSSHPTDAQTQVKVLSQNKNMSMFRWPFEVSGTTGSVIIGNPDLPNILTIAYKKISGIYTSSETTMGVLQDNVRVQLKSFKVTIRPNVDFKEPKLNYASRLRIITDPIHWSNRLQSFLFPKPATDTDIPLSRPYQWEGLQRFMETADAKTAPNLEYAQASQVIDSKLATVKYFSHCIEGITESCGCDIELTDSKIVYGPWAQRQRNIIQSFFSPLSYRDSPTRTPRALFECNSFPVTVTFLGESTIKIPTRESSRDAMHSRAEGSDTVFPGSTGSPIRKPYGWIIAEFKPSSMISLTIPLFSDKNGSVTSFNISLCNVVLKTSVNFQPFIIGRQILIEMSIFSPLKWNAQRDWQISCTLLDCDVYLLRQHITLVVDIMNDLNSHPPPTIEYFVPSVYKILVDFQNLKLLFNINPMNVTQSHNDKGSNDYLILATKKGALTISVSFKGFEPDFREIVISGELGDVALTSSFHDMHKLKLFLKSPFNNLLVSPRIAITASYIYRKIVPGACDRLNLMFELDDCNINAHGHILSTTMSFLRNFLGDATQIATPDTYSLDKLIQPLAVKDRNAFELHLQWRMCGISFLLPCSMYGASDSMLAKGNTIHVDLHSKVDGQDIHISFSPITLTWDKSSIIIRDLQLHIQRFSSGRPKFDLLLSSWNIHIGDLLGDLQPKFVGKLNDVIQSFLFNMQDVHPLVKEYTDARTDSRSVSVMEIMVKNVELCLRLDKVLARLLLPQGLFGHTNSCLFMQNDISRFLHIPLLVVSSLQLPENARQGRTRNDYAPEVFRLETSVILDNRYAFEDADTASEQQYRFLVEGDAATGGRLWAFLNRTKKDLFGPPTKPPTFYLRMPFFFQKVFAEYIQRSPTTQTTQSNDLLNRVPSSMSGIYYASHLSIYDIESVTTSMLYPNIGRSSQGRVVLVKHSNTPPLDLPIHDVAYLFERTEHALPGENRVSIRFKHNSSLVLTPLSLQAVLQAVHSLTSDHSSESAGDFVHILDAFQRRHAKFQKPSRKFSFLNIYSVFFSTINVRLVSSLTNDRRTVCIADLVVQSFSGFAKMKEWEFVPGQVELRLGNVDCSLRIKENQQFQNYQIPGVPKSVWEESEIWYDIMDPIGLYISIKDINLTFEIGTSPRNIMTVSRFEIEAVDAIVDVLIMQIRLWRGFVMQLYTDLKELMRMPTNLMQHSMSMVSIFQETSELSSLSGPSYIKNAGLVDADDDVGLLLIYLRLVWDIIKSSKQYELVRIKAPELLAVSEGNLDTLCSNILRRWGHIPTDNYPSWFLRMLDPAYEVAFSTSQPSLPFGESCLVVTIGSVELSVYDESGESNSIKLINIGLQPRVSHVFLPPSHAAHSSQVVVELMVVASLDSLEMCIYPKFITFVLGSLKDWRRQFRSSTELLPAASTVFHSSVFTLDRSTLSSSEQHRTLSLSGILHINSIIATIQERNVEARLQLAEVVMSLQSGYTSHELTLSIPHSLEYSFNASVRSTLLELSERVLVFDIIKPDTILTFEILGVQTNVARTRIPTDDTVMVVKIEKANIRLPRSLIKIQMFFEKLRAEDIPRYSNAFRDATTLPLSPIPLPEPLRSVAKKRMLDFSLSRLSVESELLTNFRFSYDLFDTTVSVLHQGMSNLTSKITYLYRFSKQYLRFISPEGVDMETHPLAGVLPLPTSFSIGSVVYSRGDFSAPWNSFFSGNVVLENIDAGLDIDIVDQLLTTYSVLASELGEVVRMVAFYTGQRSRLGSAAHVSRSLFPEQPKGVFKYAIKVTVKDISLSINNPLSSVMIASSLFDGYLTNNTPDSSASRLIWSIAADGLSISLHQRTPNGFQQTLASVTIDLTVRNWRDVANELGLYTVEDVYDVDLSKVHALMQPIAVDRIVDVITFWQNALRQRNSARKESLSEVRLNTKSVLESFKVKFPGNIDQPTASVILARPIRIRSNNLSVLVPIVDGFDLQNDWKNFQPTAQAEAVLLYLDSAVITRDGSVSQAQLSKLSVMFISSFNPSNEHDFDPASHFSQNKAVLPLIRVTMTQETTPDVRRVKMNCNIDGFSVELDSSISKKISTLGRIYERGKQAIHASFPLSSYGDAKRLQMLGKTVGRLESALINSSTAPHGNGAANSNSGIRANIPDLGGPASIMQVDGVFEFASGSIIVRNIPQASRSIHSPLPPMSSGGHINQDTFLIPGLTLIVCGATTTVGELKSENLHAPRGLHMELTIHPSDNVLNPSIIEFFEELALNFQTSAQARETSAPSTDADPNLLNTGGSVKSLTTSASGTKLFIPFIHSCADEELETAAQGQWKAGYTGSANYASLGITLLLRLSKTRIGLSCQPYAKVECALQIEKADFLFSFTPKNDAVAGRRFLSCSANISKVRGYLRHVFASEDCIRSEIPAITFSVTVDQTIGHGLALLSTFSISQLTANVNMRQLQDLFLFVHLWKRGSRGSSSTLSLHGQKAARGTNPDLPSLQKSRSTSHDSISVAMIIENVNVIFEMGTSIGRASFSLKTLNLGLDQAWHGGVPVSRVAHTSVASMVLSIEGRLVGSISLTSVKGFAQAIDPQDSSSGVQGTTVSLSTDCILVDLQYQNERILFSEILSLAIVLNDHWYDSQLGLNVDVLVKNIKFIVSKHAAPRCMQLFRRITTSIKEKDVLAKTQLANANAQYGDMQTPSMPALHVPPRYIFALPDLQRAVECKVKILCENCVGTASRNNFRDPDCAQINLVKLEMSLFEIPLMLDKLAETTIIKFDKLTIKKLSIKPVSQAEERMWDMTQWFTFLSSSGGSDVLQFPALSMHLKSESDLAKNRVEYSFRTDFKGRVYVTLNIGLYKYLLDLVKTYNKAVLVLETDDKVMQNQQRQDMALQSTSPTLSRASSSQDDPLYFSSVVPSFTAGARFTAGVKLQHPRAKPVLVRTGELVFEPQLQVTGDATPTELVEKFGVKKEDIPRMIYTNLTVMLSDFTHTLGTAYKSIVIYADEDGFLSTQESLQFATSDTESIYM</sequence>
<keyword evidence="2" id="KW-1133">Transmembrane helix</keyword>
<gene>
    <name evidence="5" type="ORF">BASA50_004098</name>
</gene>
<evidence type="ECO:0000259" key="3">
    <source>
        <dbReference type="Pfam" id="PF21678"/>
    </source>
</evidence>
<keyword evidence="2" id="KW-0472">Membrane</keyword>
<keyword evidence="6" id="KW-1185">Reference proteome</keyword>
<dbReference type="PANTHER" id="PTHR32085:SF3">
    <property type="entry name" value="PROTEIN CSF1"/>
    <property type="match status" value="1"/>
</dbReference>
<feature type="transmembrane region" description="Helical" evidence="2">
    <location>
        <begin position="51"/>
        <end position="68"/>
    </location>
</feature>
<dbReference type="InterPro" id="IPR056779">
    <property type="entry name" value="Csf1_C"/>
</dbReference>
<reference evidence="5 6" key="1">
    <citation type="submission" date="2021-02" db="EMBL/GenBank/DDBJ databases">
        <title>Variation within the Batrachochytrium salamandrivorans European outbreak.</title>
        <authorList>
            <person name="Kelly M."/>
            <person name="Pasmans F."/>
            <person name="Shea T.P."/>
            <person name="Munoz J.F."/>
            <person name="Carranza S."/>
            <person name="Cuomo C.A."/>
            <person name="Martel A."/>
        </authorList>
    </citation>
    <scope>NUCLEOTIDE SEQUENCE [LARGE SCALE GENOMIC DNA]</scope>
    <source>
        <strain evidence="5 6">AMFP18/2</strain>
    </source>
</reference>
<feature type="region of interest" description="Disordered" evidence="1">
    <location>
        <begin position="417"/>
        <end position="438"/>
    </location>
</feature>
<feature type="region of interest" description="Disordered" evidence="1">
    <location>
        <begin position="3010"/>
        <end position="3029"/>
    </location>
</feature>
<evidence type="ECO:0008006" key="7">
    <source>
        <dbReference type="Google" id="ProtNLM"/>
    </source>
</evidence>
<evidence type="ECO:0000256" key="2">
    <source>
        <dbReference type="SAM" id="Phobius"/>
    </source>
</evidence>
<dbReference type="PANTHER" id="PTHR32085">
    <property type="entry name" value="PROTEIN CSF1"/>
    <property type="match status" value="1"/>
</dbReference>
<dbReference type="InterPro" id="IPR029636">
    <property type="entry name" value="Csf1"/>
</dbReference>
<feature type="compositionally biased region" description="Basic and acidic residues" evidence="1">
    <location>
        <begin position="417"/>
        <end position="429"/>
    </location>
</feature>
<dbReference type="InterPro" id="IPR048636">
    <property type="entry name" value="Csf1_N"/>
</dbReference>
<evidence type="ECO:0000313" key="5">
    <source>
        <dbReference type="EMBL" id="KAH6597943.1"/>
    </source>
</evidence>
<feature type="domain" description="Csf1 N-terminal" evidence="3">
    <location>
        <begin position="345"/>
        <end position="718"/>
    </location>
</feature>
<dbReference type="EMBL" id="JAFCIX010000125">
    <property type="protein sequence ID" value="KAH6597943.1"/>
    <property type="molecule type" value="Genomic_DNA"/>
</dbReference>
<accession>A0ABQ8FGJ6</accession>
<feature type="region of interest" description="Disordered" evidence="1">
    <location>
        <begin position="2603"/>
        <end position="2630"/>
    </location>
</feature>
<evidence type="ECO:0000256" key="1">
    <source>
        <dbReference type="SAM" id="MobiDB-lite"/>
    </source>
</evidence>
<dbReference type="Pfam" id="PF21678">
    <property type="entry name" value="Csf1_N"/>
    <property type="match status" value="1"/>
</dbReference>
<feature type="domain" description="Csf1 C-terminal region" evidence="4">
    <location>
        <begin position="2470"/>
        <end position="2755"/>
    </location>
</feature>
<proteinExistence type="predicted"/>
<organism evidence="5 6">
    <name type="scientific">Batrachochytrium salamandrivorans</name>
    <dbReference type="NCBI Taxonomy" id="1357716"/>
    <lineage>
        <taxon>Eukaryota</taxon>
        <taxon>Fungi</taxon>
        <taxon>Fungi incertae sedis</taxon>
        <taxon>Chytridiomycota</taxon>
        <taxon>Chytridiomycota incertae sedis</taxon>
        <taxon>Chytridiomycetes</taxon>
        <taxon>Rhizophydiales</taxon>
        <taxon>Rhizophydiales incertae sedis</taxon>
        <taxon>Batrachochytrium</taxon>
    </lineage>
</organism>
<protein>
    <recommendedName>
        <fullName evidence="7">Fermentation associated protein</fullName>
    </recommendedName>
</protein>
<keyword evidence="2" id="KW-0812">Transmembrane</keyword>
<dbReference type="Pfam" id="PF25038">
    <property type="entry name" value="Csf1_C"/>
    <property type="match status" value="1"/>
</dbReference>
<feature type="transmembrane region" description="Helical" evidence="2">
    <location>
        <begin position="20"/>
        <end position="44"/>
    </location>
</feature>